<dbReference type="AlphaFoldDB" id="A0A6D2HIZ5"/>
<keyword evidence="3" id="KW-1185">Reference proteome</keyword>
<reference evidence="2" key="1">
    <citation type="submission" date="2020-01" db="EMBL/GenBank/DDBJ databases">
        <authorList>
            <person name="Mishra B."/>
        </authorList>
    </citation>
    <scope>NUCLEOTIDE SEQUENCE [LARGE SCALE GENOMIC DNA]</scope>
</reference>
<sequence length="186" mass="20601">MLKLCKRSTVPGTTSSSKKTSASMPRSTEIGRQPRLNLEKKPVEVRRRHDPKRSLLTAFAAADDKSEQEYTASISIPHDATPLGDDNDAKAFCKFHGKTGHATENCKHLIGSLLDGDDSIYQKSRSTRERPSQHGAIHISIKESLPSPLRIRMRAGLIPLISTNSWSLCKFTTAMSQKFWSTPGAR</sequence>
<feature type="region of interest" description="Disordered" evidence="1">
    <location>
        <begin position="1"/>
        <end position="50"/>
    </location>
</feature>
<dbReference type="Proteomes" id="UP000467841">
    <property type="component" value="Unassembled WGS sequence"/>
</dbReference>
<dbReference type="EMBL" id="CACVBM020000099">
    <property type="protein sequence ID" value="CAA7014282.1"/>
    <property type="molecule type" value="Genomic_DNA"/>
</dbReference>
<accession>A0A6D2HIZ5</accession>
<evidence type="ECO:0000313" key="2">
    <source>
        <dbReference type="EMBL" id="CAA7014282.1"/>
    </source>
</evidence>
<dbReference type="OrthoDB" id="913522at2759"/>
<evidence type="ECO:0000256" key="1">
    <source>
        <dbReference type="SAM" id="MobiDB-lite"/>
    </source>
</evidence>
<feature type="compositionally biased region" description="Low complexity" evidence="1">
    <location>
        <begin position="8"/>
        <end position="27"/>
    </location>
</feature>
<protein>
    <submittedName>
        <fullName evidence="2">Uncharacterized protein</fullName>
    </submittedName>
</protein>
<feature type="compositionally biased region" description="Basic and acidic residues" evidence="1">
    <location>
        <begin position="37"/>
        <end position="47"/>
    </location>
</feature>
<organism evidence="2 3">
    <name type="scientific">Microthlaspi erraticum</name>
    <dbReference type="NCBI Taxonomy" id="1685480"/>
    <lineage>
        <taxon>Eukaryota</taxon>
        <taxon>Viridiplantae</taxon>
        <taxon>Streptophyta</taxon>
        <taxon>Embryophyta</taxon>
        <taxon>Tracheophyta</taxon>
        <taxon>Spermatophyta</taxon>
        <taxon>Magnoliopsida</taxon>
        <taxon>eudicotyledons</taxon>
        <taxon>Gunneridae</taxon>
        <taxon>Pentapetalae</taxon>
        <taxon>rosids</taxon>
        <taxon>malvids</taxon>
        <taxon>Brassicales</taxon>
        <taxon>Brassicaceae</taxon>
        <taxon>Coluteocarpeae</taxon>
        <taxon>Microthlaspi</taxon>
    </lineage>
</organism>
<gene>
    <name evidence="2" type="ORF">MERR_LOCUS1516</name>
</gene>
<name>A0A6D2HIZ5_9BRAS</name>
<comment type="caution">
    <text evidence="2">The sequence shown here is derived from an EMBL/GenBank/DDBJ whole genome shotgun (WGS) entry which is preliminary data.</text>
</comment>
<proteinExistence type="predicted"/>
<evidence type="ECO:0000313" key="3">
    <source>
        <dbReference type="Proteomes" id="UP000467841"/>
    </source>
</evidence>